<protein>
    <submittedName>
        <fullName evidence="1">Uncharacterized protein</fullName>
    </submittedName>
</protein>
<gene>
    <name evidence="1" type="ORF">PPENT_87.1.T1210032</name>
</gene>
<accession>A0A8S1XED3</accession>
<comment type="caution">
    <text evidence="1">The sequence shown here is derived from an EMBL/GenBank/DDBJ whole genome shotgun (WGS) entry which is preliminary data.</text>
</comment>
<proteinExistence type="predicted"/>
<evidence type="ECO:0000313" key="1">
    <source>
        <dbReference type="EMBL" id="CAD8199161.1"/>
    </source>
</evidence>
<keyword evidence="2" id="KW-1185">Reference proteome</keyword>
<evidence type="ECO:0000313" key="2">
    <source>
        <dbReference type="Proteomes" id="UP000689195"/>
    </source>
</evidence>
<dbReference type="Proteomes" id="UP000689195">
    <property type="component" value="Unassembled WGS sequence"/>
</dbReference>
<name>A0A8S1XED3_9CILI</name>
<organism evidence="1 2">
    <name type="scientific">Paramecium pentaurelia</name>
    <dbReference type="NCBI Taxonomy" id="43138"/>
    <lineage>
        <taxon>Eukaryota</taxon>
        <taxon>Sar</taxon>
        <taxon>Alveolata</taxon>
        <taxon>Ciliophora</taxon>
        <taxon>Intramacronucleata</taxon>
        <taxon>Oligohymenophorea</taxon>
        <taxon>Peniculida</taxon>
        <taxon>Parameciidae</taxon>
        <taxon>Paramecium</taxon>
    </lineage>
</organism>
<reference evidence="1" key="1">
    <citation type="submission" date="2021-01" db="EMBL/GenBank/DDBJ databases">
        <authorList>
            <consortium name="Genoscope - CEA"/>
            <person name="William W."/>
        </authorList>
    </citation>
    <scope>NUCLEOTIDE SEQUENCE</scope>
</reference>
<dbReference type="EMBL" id="CAJJDO010000121">
    <property type="protein sequence ID" value="CAD8199161.1"/>
    <property type="molecule type" value="Genomic_DNA"/>
</dbReference>
<sequence length="114" mass="14025">MMIEERIHFFQKKLINLELEKMVNLKCFYEMMSFILDQRRYNYKELNNVLKFIHYCEKYTQETQSENQQRFIQAAELIQLIKNVLQNKQILKFELNNVSTLIKTKRRQINTQSI</sequence>
<dbReference type="AlphaFoldDB" id="A0A8S1XED3"/>